<dbReference type="AlphaFoldDB" id="A0A6G9IB11"/>
<keyword evidence="3" id="KW-1185">Reference proteome</keyword>
<name>A0A6G9IB11_9GAMM</name>
<organism evidence="2 3">
    <name type="scientific">Zophobihabitans entericus</name>
    <dbReference type="NCBI Taxonomy" id="1635327"/>
    <lineage>
        <taxon>Bacteria</taxon>
        <taxon>Pseudomonadati</taxon>
        <taxon>Pseudomonadota</taxon>
        <taxon>Gammaproteobacteria</taxon>
        <taxon>Orbales</taxon>
        <taxon>Orbaceae</taxon>
        <taxon>Zophobihabitans</taxon>
    </lineage>
</organism>
<dbReference type="InterPro" id="IPR018973">
    <property type="entry name" value="MZB"/>
</dbReference>
<dbReference type="EMBL" id="CP050253">
    <property type="protein sequence ID" value="QIQ21009.1"/>
    <property type="molecule type" value="Genomic_DNA"/>
</dbReference>
<dbReference type="NCBIfam" id="NF038324">
    <property type="entry name" value="DrmB_fam"/>
    <property type="match status" value="1"/>
</dbReference>
<dbReference type="InterPro" id="IPR047721">
    <property type="entry name" value="DrmB"/>
</dbReference>
<gene>
    <name evidence="2" type="ORF">IPMB12_04535</name>
</gene>
<sequence>MAKIRKSQLITTFGPGAIYIEDSGVSILISGIDLWFKEHSDESIERYKIFDDRLANRLGVNHFRLPPDDYLGENTKGYSSSLEPLPAYRFPAWHVCNKCQRLERYPEISKNIPRCNSQNCNGKMYQVRFIAACSAGHLQEFPWREWVHTKEGLACNKTLKLETRGSSSSLSDIKVSCECGAMRSLAGMSANIGSNSCKGHMPWLGLAYKEVDECDQPLIGMLRQATNLYFPKLVSSIKIPRVSNQSLDIAINAIEAIESTHKVIIKGFLENDVNSALSIIKLAKGTQLVNIEQEVILKAAKLVFSNNLATFNLVEDEETAYRREERDILLQSCKDPLIKTSSLDMSLFQQTKFNQFFSSVTRVEKLTETRVLEGLDRIKAGTRKGDYYGTINRFNVNPDERWLPAIRVYGEGIYIEFDHQKLVDWENNNKDWLNTRLATLQKTGDFVDISQTARYILIHSFAHILINELIFECGYSSASLRERLYVSAHPEQPMSGVLIYTAAGDTEGSLGGLVSMADSHKLIPVVLKAIAKARWCSSDPICSESGSHGGQGPDSMNLAACHSCSLLPETSCENMNKLLDRRLLVSENGDNTGYFDEMLL</sequence>
<dbReference type="InParanoid" id="A0A6G9IB11"/>
<proteinExistence type="predicted"/>
<accession>A0A6G9IB11</accession>
<evidence type="ECO:0000313" key="2">
    <source>
        <dbReference type="EMBL" id="QIQ21009.1"/>
    </source>
</evidence>
<reference evidence="2 3" key="1">
    <citation type="submission" date="2020-03" db="EMBL/GenBank/DDBJ databases">
        <title>Complete genome sequence of Orbus sp. IPMB12 (BCRC 80908).</title>
        <authorList>
            <person name="Lo W.-S."/>
            <person name="Chang T.-H."/>
            <person name="Kuo C.-H."/>
        </authorList>
    </citation>
    <scope>NUCLEOTIDE SEQUENCE [LARGE SCALE GENOMIC DNA]</scope>
    <source>
        <strain evidence="2 3">IPMB12</strain>
    </source>
</reference>
<protein>
    <submittedName>
        <fullName evidence="2">DUF1998 domain-containing protein</fullName>
    </submittedName>
</protein>
<feature type="domain" description="MrfA-like Zn-binding" evidence="1">
    <location>
        <begin position="461"/>
        <end position="564"/>
    </location>
</feature>
<dbReference type="KEGG" id="orb:IPMB12_04535"/>
<evidence type="ECO:0000259" key="1">
    <source>
        <dbReference type="Pfam" id="PF09369"/>
    </source>
</evidence>
<dbReference type="Pfam" id="PF09369">
    <property type="entry name" value="MZB"/>
    <property type="match status" value="1"/>
</dbReference>
<dbReference type="Proteomes" id="UP000501168">
    <property type="component" value="Chromosome"/>
</dbReference>
<evidence type="ECO:0000313" key="3">
    <source>
        <dbReference type="Proteomes" id="UP000501168"/>
    </source>
</evidence>
<dbReference type="RefSeq" id="WP_166915365.1">
    <property type="nucleotide sequence ID" value="NZ_CP050253.1"/>
</dbReference>